<dbReference type="SUPFAM" id="SSF56349">
    <property type="entry name" value="DNA breaking-rejoining enzymes"/>
    <property type="match status" value="1"/>
</dbReference>
<feature type="compositionally biased region" description="Polar residues" evidence="2">
    <location>
        <begin position="569"/>
        <end position="579"/>
    </location>
</feature>
<evidence type="ECO:0008006" key="5">
    <source>
        <dbReference type="Google" id="ProtNLM"/>
    </source>
</evidence>
<dbReference type="EMBL" id="JAEPRB010000496">
    <property type="protein sequence ID" value="KAG2215672.1"/>
    <property type="molecule type" value="Genomic_DNA"/>
</dbReference>
<dbReference type="GO" id="GO:0003677">
    <property type="term" value="F:DNA binding"/>
    <property type="evidence" value="ECO:0007669"/>
    <property type="project" value="InterPro"/>
</dbReference>
<protein>
    <recommendedName>
        <fullName evidence="5">Tyr recombinase domain-containing protein</fullName>
    </recommendedName>
</protein>
<feature type="compositionally biased region" description="Polar residues" evidence="2">
    <location>
        <begin position="542"/>
        <end position="551"/>
    </location>
</feature>
<reference evidence="3 4" key="1">
    <citation type="submission" date="2020-12" db="EMBL/GenBank/DDBJ databases">
        <title>Metabolic potential, ecology and presence of endohyphal bacteria is reflected in genomic diversity of Mucoromycotina.</title>
        <authorList>
            <person name="Muszewska A."/>
            <person name="Okrasinska A."/>
            <person name="Steczkiewicz K."/>
            <person name="Drgas O."/>
            <person name="Orlowska M."/>
            <person name="Perlinska-Lenart U."/>
            <person name="Aleksandrzak-Piekarczyk T."/>
            <person name="Szatraj K."/>
            <person name="Zielenkiewicz U."/>
            <person name="Pilsyk S."/>
            <person name="Malc E."/>
            <person name="Mieczkowski P."/>
            <person name="Kruszewska J.S."/>
            <person name="Biernat P."/>
            <person name="Pawlowska J."/>
        </authorList>
    </citation>
    <scope>NUCLEOTIDE SEQUENCE [LARGE SCALE GENOMIC DNA]</scope>
    <source>
        <strain evidence="3 4">CBS 142.35</strain>
    </source>
</reference>
<feature type="region of interest" description="Disordered" evidence="2">
    <location>
        <begin position="487"/>
        <end position="513"/>
    </location>
</feature>
<feature type="region of interest" description="Disordered" evidence="2">
    <location>
        <begin position="248"/>
        <end position="349"/>
    </location>
</feature>
<name>A0A8H7RR62_9FUNG</name>
<evidence type="ECO:0000313" key="3">
    <source>
        <dbReference type="EMBL" id="KAG2215672.1"/>
    </source>
</evidence>
<dbReference type="PANTHER" id="PTHR33066">
    <property type="entry name" value="INTEGRASE_SAM-LIKE_N DOMAIN-CONTAINING PROTEIN"/>
    <property type="match status" value="1"/>
</dbReference>
<sequence length="1141" mass="125936">MSEQTINPDINQVQQLVEQVTRQQQLIEDLYQACTDPVAPSPVTPVPHDLPVRPSFDWTPSATLTYLMPTLDQSTFTSTLVAEERTQLIERYPPIHGFTYKAPAPVPEAARLFSKRQVTEDNTLRNFQYTLSAVLRPLDVLGYMILPLLPADQVERIFATINDVRTLILHTKGTINQARNQLALRAVNPSICQPTSERAYTMAADVFKETVSNHTALQKTHQAMAGIPTPLSLALNTQTILSDNTNHATTTTALTPTPADPAIPTNSTTATATASETPASRWSSPATLARLGEPNHQSLGSFHHQTWFSTPVPPPTPDNLSQQTYHRSNSGTKISSSTGDRGPITQKGHRTSNFWTRIQQHYVCNSKMQQRLSPRFQPKNIKSVFTCPQVQNGDAPTSHQDDSAKRLSYLNRSCRRFSLYRRSSPIPSLSSFHMGRSNLPVSNDSVWSFPSPLAFYQTMPTNFEMGTQSRDTGHGLSRRLVDYGSSTLHPLAASPSSTDSPPGSQLDNAYQGGDHCALSSPIVHSISASIQDSECQERPRLGSTSSPNTRLPGSIDLVASQPEKMERSLSPSDNATTYNVRGCKRPRLGRRLSEPHGSRTLDQTRTRDVDQLAGAEGDSFDPSMFSAPQEYHYFKLNRQYDGQELYQPTRRYSFSFIKFLGDNHLGTMSATPTSHTSTTHCGGEQYSSRLRISSFSHQESLAANSEHISTPHSSMLGNPQCGSVCRSDEPSSSSICVMETGPSGMGNGCIQPLLAHLPEPIHSPAIEPNTPNSPEDSTRTDHRHSSSPVLAECDLVSSSAIPGHRSSHHLVSTSSHTNDFSFHTMALDKSELETLRVATLRRRYQLLGFSPWMVDRYVQDSTHGSQGRSYRRGQYLFLHWGRHFAIDLNQYTTVQLIEFLQLASDSGFAPSTINLFRWAVTAFHVDPSTFSKSKELYQFLSCIKKAAPPISLTKSPVDLTPSFTFLRSIPSNTSTSLNSLSKKCAFLLAAAAFLRPSDLHCISLPDCSVDEDSHLHLMIVAPKETRQGRRINKDLVLLPLLDDVDLCPVATFKALVAHPGRSSSQFLFVNSRHTDQPLAVTTLSTYIRSVLKLSPTASLNGSRLPSVRSVASDKALRNGVLLDDVLLMGNWSSSSVFNNHY</sequence>
<feature type="compositionally biased region" description="Basic and acidic residues" evidence="2">
    <location>
        <begin position="591"/>
        <end position="608"/>
    </location>
</feature>
<dbReference type="Gene3D" id="1.10.443.10">
    <property type="entry name" value="Intergrase catalytic core"/>
    <property type="match status" value="1"/>
</dbReference>
<feature type="compositionally biased region" description="Polar residues" evidence="2">
    <location>
        <begin position="487"/>
        <end position="508"/>
    </location>
</feature>
<dbReference type="InterPro" id="IPR011010">
    <property type="entry name" value="DNA_brk_join_enz"/>
</dbReference>
<dbReference type="PANTHER" id="PTHR33066:SF2">
    <property type="entry name" value="FILAGGRIN-2-LIKE"/>
    <property type="match status" value="1"/>
</dbReference>
<keyword evidence="1" id="KW-0233">DNA recombination</keyword>
<evidence type="ECO:0000256" key="1">
    <source>
        <dbReference type="ARBA" id="ARBA00023172"/>
    </source>
</evidence>
<feature type="compositionally biased region" description="Low complexity" evidence="2">
    <location>
        <begin position="248"/>
        <end position="280"/>
    </location>
</feature>
<gene>
    <name evidence="3" type="ORF">INT45_009688</name>
</gene>
<dbReference type="GO" id="GO:0006310">
    <property type="term" value="P:DNA recombination"/>
    <property type="evidence" value="ECO:0007669"/>
    <property type="project" value="UniProtKB-KW"/>
</dbReference>
<dbReference type="Proteomes" id="UP000646827">
    <property type="component" value="Unassembled WGS sequence"/>
</dbReference>
<dbReference type="AlphaFoldDB" id="A0A8H7RR62"/>
<feature type="compositionally biased region" description="Polar residues" evidence="2">
    <location>
        <begin position="295"/>
        <end position="309"/>
    </location>
</feature>
<dbReference type="OrthoDB" id="5588333at2759"/>
<dbReference type="InterPro" id="IPR013762">
    <property type="entry name" value="Integrase-like_cat_sf"/>
</dbReference>
<feature type="compositionally biased region" description="Polar residues" evidence="2">
    <location>
        <begin position="318"/>
        <end position="339"/>
    </location>
</feature>
<feature type="region of interest" description="Disordered" evidence="2">
    <location>
        <begin position="529"/>
        <end position="608"/>
    </location>
</feature>
<accession>A0A8H7RR62</accession>
<keyword evidence="4" id="KW-1185">Reference proteome</keyword>
<dbReference type="GO" id="GO:0015074">
    <property type="term" value="P:DNA integration"/>
    <property type="evidence" value="ECO:0007669"/>
    <property type="project" value="InterPro"/>
</dbReference>
<organism evidence="3 4">
    <name type="scientific">Circinella minor</name>
    <dbReference type="NCBI Taxonomy" id="1195481"/>
    <lineage>
        <taxon>Eukaryota</taxon>
        <taxon>Fungi</taxon>
        <taxon>Fungi incertae sedis</taxon>
        <taxon>Mucoromycota</taxon>
        <taxon>Mucoromycotina</taxon>
        <taxon>Mucoromycetes</taxon>
        <taxon>Mucorales</taxon>
        <taxon>Lichtheimiaceae</taxon>
        <taxon>Circinella</taxon>
    </lineage>
</organism>
<comment type="caution">
    <text evidence="3">The sequence shown here is derived from an EMBL/GenBank/DDBJ whole genome shotgun (WGS) entry which is preliminary data.</text>
</comment>
<proteinExistence type="predicted"/>
<evidence type="ECO:0000313" key="4">
    <source>
        <dbReference type="Proteomes" id="UP000646827"/>
    </source>
</evidence>
<feature type="region of interest" description="Disordered" evidence="2">
    <location>
        <begin position="760"/>
        <end position="788"/>
    </location>
</feature>
<evidence type="ECO:0000256" key="2">
    <source>
        <dbReference type="SAM" id="MobiDB-lite"/>
    </source>
</evidence>